<feature type="repeat" description="ANK" evidence="2">
    <location>
        <begin position="581"/>
        <end position="605"/>
    </location>
</feature>
<dbReference type="Gene3D" id="1.25.40.20">
    <property type="entry name" value="Ankyrin repeat-containing domain"/>
    <property type="match status" value="1"/>
</dbReference>
<evidence type="ECO:0000256" key="1">
    <source>
        <dbReference type="ARBA" id="ARBA00022737"/>
    </source>
</evidence>
<evidence type="ECO:0000313" key="6">
    <source>
        <dbReference type="Proteomes" id="UP000250140"/>
    </source>
</evidence>
<dbReference type="EMBL" id="KV749332">
    <property type="protein sequence ID" value="OCL09942.1"/>
    <property type="molecule type" value="Genomic_DNA"/>
</dbReference>
<dbReference type="Pfam" id="PF24883">
    <property type="entry name" value="NPHP3_N"/>
    <property type="match status" value="1"/>
</dbReference>
<feature type="non-terminal residue" evidence="5">
    <location>
        <position position="1"/>
    </location>
</feature>
<dbReference type="OrthoDB" id="1577640at2759"/>
<feature type="domain" description="GPI inositol-deacylase winged helix" evidence="3">
    <location>
        <begin position="359"/>
        <end position="446"/>
    </location>
</feature>
<dbReference type="InterPro" id="IPR056884">
    <property type="entry name" value="NPHP3-like_N"/>
</dbReference>
<gene>
    <name evidence="5" type="ORF">AOQ84DRAFT_316195</name>
</gene>
<evidence type="ECO:0000259" key="4">
    <source>
        <dbReference type="Pfam" id="PF24883"/>
    </source>
</evidence>
<dbReference type="Gene3D" id="3.40.50.300">
    <property type="entry name" value="P-loop containing nucleotide triphosphate hydrolases"/>
    <property type="match status" value="1"/>
</dbReference>
<keyword evidence="2" id="KW-0040">ANK repeat</keyword>
<dbReference type="SUPFAM" id="SSF48403">
    <property type="entry name" value="Ankyrin repeat"/>
    <property type="match status" value="1"/>
</dbReference>
<dbReference type="PROSITE" id="PS50297">
    <property type="entry name" value="ANK_REP_REGION"/>
    <property type="match status" value="1"/>
</dbReference>
<sequence>MQRFPSRDDEEYQDMLIWIREWVKDAKGVVLGRQAEKERVRTQEQQDSLKSLAFPEMNVRGNDIQEAAAETCAWLLKHKNYKAWLDQHQGLLWIKGCPGAGKSTLLKYVLHRAKQQASRNKEVIASFFFHDRGAALQKNPLGMYRSLLHQLLDQIPDMLVEFTAIHEKKCKTEGKQRENWEWHEAELRSFLEASMAQISTANRIWIYVDALDECGKDTAKDLAKFFQRLVSQLTPSDAGLRICFSCRHYPVVALDYGFTICVEDENQQDILTYVEDEFKRASLDHSKGQELKKFVVDRASGIFQWVVLVVPMVVKLHDGGKSTKAIYSRLKLIPADLYRLYEMILSSVDKEDLSQSFLLMQWICFARQPLSMAELRYALVMDAATPYSSLRECEDSVHYVENDENMAKMVRSLSGGLIEVRQHQSQRIAQFIHLSVKDYLLQNGLERLCGSHFQDMTGVSHFRISRSCIKYLTMHEVLSYTAGGRRFPFLPYATINWISHAKVVEVKKMPQDDLLDLFRWPSNQVTQSWTSLYQEIDRRSEECPVTESTLLHIASRHGLFRVIEAILYSTGSLNLDPRDRKGQTPLMYASSYGHEAVVKLLLETGEVDVNAKNYSGDTPLIYAFKSEQEA</sequence>
<feature type="domain" description="Nephrocystin 3-like N-terminal" evidence="4">
    <location>
        <begin position="70"/>
        <end position="247"/>
    </location>
</feature>
<dbReference type="InterPro" id="IPR054471">
    <property type="entry name" value="GPIID_WHD"/>
</dbReference>
<evidence type="ECO:0000313" key="5">
    <source>
        <dbReference type="EMBL" id="OCL09942.1"/>
    </source>
</evidence>
<name>A0A8E2F3N0_9PEZI</name>
<accession>A0A8E2F3N0</accession>
<evidence type="ECO:0000259" key="3">
    <source>
        <dbReference type="Pfam" id="PF22939"/>
    </source>
</evidence>
<evidence type="ECO:0000256" key="2">
    <source>
        <dbReference type="PROSITE-ProRule" id="PRU00023"/>
    </source>
</evidence>
<dbReference type="SUPFAM" id="SSF52540">
    <property type="entry name" value="P-loop containing nucleoside triphosphate hydrolases"/>
    <property type="match status" value="1"/>
</dbReference>
<keyword evidence="1" id="KW-0677">Repeat</keyword>
<evidence type="ECO:0008006" key="7">
    <source>
        <dbReference type="Google" id="ProtNLM"/>
    </source>
</evidence>
<dbReference type="PANTHER" id="PTHR10039:SF5">
    <property type="entry name" value="NACHT DOMAIN-CONTAINING PROTEIN"/>
    <property type="match status" value="1"/>
</dbReference>
<dbReference type="InterPro" id="IPR002110">
    <property type="entry name" value="Ankyrin_rpt"/>
</dbReference>
<dbReference type="Pfam" id="PF12796">
    <property type="entry name" value="Ank_2"/>
    <property type="match status" value="1"/>
</dbReference>
<dbReference type="InterPro" id="IPR027417">
    <property type="entry name" value="P-loop_NTPase"/>
</dbReference>
<proteinExistence type="predicted"/>
<dbReference type="Pfam" id="PF22939">
    <property type="entry name" value="WHD_GPIID"/>
    <property type="match status" value="1"/>
</dbReference>
<dbReference type="InterPro" id="IPR036770">
    <property type="entry name" value="Ankyrin_rpt-contain_sf"/>
</dbReference>
<dbReference type="AlphaFoldDB" id="A0A8E2F3N0"/>
<dbReference type="SMART" id="SM00248">
    <property type="entry name" value="ANK"/>
    <property type="match status" value="2"/>
</dbReference>
<dbReference type="PROSITE" id="PS50088">
    <property type="entry name" value="ANK_REPEAT"/>
    <property type="match status" value="1"/>
</dbReference>
<keyword evidence="6" id="KW-1185">Reference proteome</keyword>
<organism evidence="5 6">
    <name type="scientific">Glonium stellatum</name>
    <dbReference type="NCBI Taxonomy" id="574774"/>
    <lineage>
        <taxon>Eukaryota</taxon>
        <taxon>Fungi</taxon>
        <taxon>Dikarya</taxon>
        <taxon>Ascomycota</taxon>
        <taxon>Pezizomycotina</taxon>
        <taxon>Dothideomycetes</taxon>
        <taxon>Pleosporomycetidae</taxon>
        <taxon>Gloniales</taxon>
        <taxon>Gloniaceae</taxon>
        <taxon>Glonium</taxon>
    </lineage>
</organism>
<protein>
    <recommendedName>
        <fullName evidence="7">NACHT domain-containing protein</fullName>
    </recommendedName>
</protein>
<dbReference type="PANTHER" id="PTHR10039">
    <property type="entry name" value="AMELOGENIN"/>
    <property type="match status" value="1"/>
</dbReference>
<dbReference type="Proteomes" id="UP000250140">
    <property type="component" value="Unassembled WGS sequence"/>
</dbReference>
<reference evidence="5 6" key="1">
    <citation type="journal article" date="2016" name="Nat. Commun.">
        <title>Ectomycorrhizal ecology is imprinted in the genome of the dominant symbiotic fungus Cenococcum geophilum.</title>
        <authorList>
            <consortium name="DOE Joint Genome Institute"/>
            <person name="Peter M."/>
            <person name="Kohler A."/>
            <person name="Ohm R.A."/>
            <person name="Kuo A."/>
            <person name="Krutzmann J."/>
            <person name="Morin E."/>
            <person name="Arend M."/>
            <person name="Barry K.W."/>
            <person name="Binder M."/>
            <person name="Choi C."/>
            <person name="Clum A."/>
            <person name="Copeland A."/>
            <person name="Grisel N."/>
            <person name="Haridas S."/>
            <person name="Kipfer T."/>
            <person name="LaButti K."/>
            <person name="Lindquist E."/>
            <person name="Lipzen A."/>
            <person name="Maire R."/>
            <person name="Meier B."/>
            <person name="Mihaltcheva S."/>
            <person name="Molinier V."/>
            <person name="Murat C."/>
            <person name="Poggeler S."/>
            <person name="Quandt C.A."/>
            <person name="Sperisen C."/>
            <person name="Tritt A."/>
            <person name="Tisserant E."/>
            <person name="Crous P.W."/>
            <person name="Henrissat B."/>
            <person name="Nehls U."/>
            <person name="Egli S."/>
            <person name="Spatafora J.W."/>
            <person name="Grigoriev I.V."/>
            <person name="Martin F.M."/>
        </authorList>
    </citation>
    <scope>NUCLEOTIDE SEQUENCE [LARGE SCALE GENOMIC DNA]</scope>
    <source>
        <strain evidence="5 6">CBS 207.34</strain>
    </source>
</reference>